<gene>
    <name evidence="2" type="ORF">C884_01024</name>
</gene>
<dbReference type="RefSeq" id="WP_006213403.1">
    <property type="nucleotide sequence ID" value="NZ_ANHZ02000002.1"/>
</dbReference>
<feature type="compositionally biased region" description="Low complexity" evidence="1">
    <location>
        <begin position="483"/>
        <end position="508"/>
    </location>
</feature>
<dbReference type="EMBL" id="ANHZ02000002">
    <property type="protein sequence ID" value="EME37650.1"/>
    <property type="molecule type" value="Genomic_DNA"/>
</dbReference>
<proteinExistence type="predicted"/>
<sequence length="616" mass="65989">MALSVTSSQNRKTWDATVRVTGGHPLQLWGIGESQAAAEPGLKLDRVVVRDETDRMVGYGQLQIRRENVGRDGKALLVAECLNVHSNRASTIPVLLDALAEHAVEQWDAALFSVELDAPGSPELVAELREHGWQRTGETPEADDGPRRLRVNLGRSESDLSSRLSESTLDRCRSGLRVSDVAVREITTRTGDLRAAGLRTEQIGRLLRELGQDSLLLVATQEREGQEPAALGYLWFVHTVGQAMLYRVGFTRTAREMGIDDALLLTGAVELQKRGVQRLDGGDAADPEVPTVVRELADVQRTILGPWRKPLGAETMAAADEIQRGAAAEEPGKKADKPGKRRRGLFRSARSQKPEQVEAEPQAPVSPEPERTVAMDADAAADRAAAERRRDVHRQISSDLGVEVTDQTPAVTTIGGSAPDSAGAKAGAADHSGAVRAADQDRRTGSRSPKAGGKAERKRAKARKRQEAEAQSERAGTPDGKQPGSPAATGVAASTGAAAAEPATAMTAARREAEAGPAEDAAAEPATQPSQDARPAHEQPAEAATAAAVEEAPVRPVDVDVQAARREREFKAEQRRAERVAQKAEDLEVQQKPKREPIGKRLRREAGGAIRDALGR</sequence>
<feature type="compositionally biased region" description="Basic and acidic residues" evidence="1">
    <location>
        <begin position="574"/>
        <end position="599"/>
    </location>
</feature>
<reference evidence="2 3" key="1">
    <citation type="journal article" date="2014" name="Genome Announc.">
        <title>Draft Genome Sequence of Kocuria palustris PEL.</title>
        <authorList>
            <person name="Sharma G."/>
            <person name="Khatri I."/>
            <person name="Subramanian S."/>
        </authorList>
    </citation>
    <scope>NUCLEOTIDE SEQUENCE [LARGE SCALE GENOMIC DNA]</scope>
    <source>
        <strain evidence="2 3">PEL</strain>
    </source>
</reference>
<feature type="compositionally biased region" description="Low complexity" evidence="1">
    <location>
        <begin position="541"/>
        <end position="555"/>
    </location>
</feature>
<accession>M2YGL0</accession>
<feature type="region of interest" description="Disordered" evidence="1">
    <location>
        <begin position="324"/>
        <end position="555"/>
    </location>
</feature>
<comment type="caution">
    <text evidence="2">The sequence shown here is derived from an EMBL/GenBank/DDBJ whole genome shotgun (WGS) entry which is preliminary data.</text>
</comment>
<dbReference type="AlphaFoldDB" id="M2YGL0"/>
<feature type="compositionally biased region" description="Low complexity" evidence="1">
    <location>
        <begin position="415"/>
        <end position="434"/>
    </location>
</feature>
<name>M2YGL0_9MICC</name>
<evidence type="ECO:0000313" key="2">
    <source>
        <dbReference type="EMBL" id="EME37650.1"/>
    </source>
</evidence>
<dbReference type="Gene3D" id="3.40.630.30">
    <property type="match status" value="1"/>
</dbReference>
<feature type="compositionally biased region" description="Low complexity" evidence="1">
    <location>
        <begin position="515"/>
        <end position="526"/>
    </location>
</feature>
<feature type="region of interest" description="Disordered" evidence="1">
    <location>
        <begin position="574"/>
        <end position="616"/>
    </location>
</feature>
<keyword evidence="3" id="KW-1185">Reference proteome</keyword>
<organism evidence="2 3">
    <name type="scientific">Kocuria palustris PEL</name>
    <dbReference type="NCBI Taxonomy" id="1236550"/>
    <lineage>
        <taxon>Bacteria</taxon>
        <taxon>Bacillati</taxon>
        <taxon>Actinomycetota</taxon>
        <taxon>Actinomycetes</taxon>
        <taxon>Micrococcales</taxon>
        <taxon>Micrococcaceae</taxon>
        <taxon>Kocuria</taxon>
    </lineage>
</organism>
<protein>
    <submittedName>
        <fullName evidence="2">Uncharacterized protein</fullName>
    </submittedName>
</protein>
<dbReference type="Proteomes" id="UP000009877">
    <property type="component" value="Unassembled WGS sequence"/>
</dbReference>
<evidence type="ECO:0000256" key="1">
    <source>
        <dbReference type="SAM" id="MobiDB-lite"/>
    </source>
</evidence>
<evidence type="ECO:0000313" key="3">
    <source>
        <dbReference type="Proteomes" id="UP000009877"/>
    </source>
</evidence>
<feature type="compositionally biased region" description="Basic and acidic residues" evidence="1">
    <location>
        <begin position="380"/>
        <end position="396"/>
    </location>
</feature>